<accession>A0A7M2WWH4</accession>
<dbReference type="EMBL" id="CP063458">
    <property type="protein sequence ID" value="QOV89191.1"/>
    <property type="molecule type" value="Genomic_DNA"/>
</dbReference>
<dbReference type="KEGG" id="hbs:IPV69_23745"/>
<dbReference type="RefSeq" id="WP_206292216.1">
    <property type="nucleotide sequence ID" value="NZ_CP063458.1"/>
</dbReference>
<reference evidence="3 4" key="1">
    <citation type="submission" date="2020-10" db="EMBL/GenBank/DDBJ databases">
        <title>Wide distribution of Phycisphaera-like planctomycetes from WD2101 soil group in peatlands and genome analysis of the first cultivated representative.</title>
        <authorList>
            <person name="Dedysh S.N."/>
            <person name="Beletsky A.V."/>
            <person name="Ivanova A."/>
            <person name="Kulichevskaya I.S."/>
            <person name="Suzina N.E."/>
            <person name="Philippov D.A."/>
            <person name="Rakitin A.L."/>
            <person name="Mardanov A.V."/>
            <person name="Ravin N.V."/>
        </authorList>
    </citation>
    <scope>NUCLEOTIDE SEQUENCE [LARGE SCALE GENOMIC DNA]</scope>
    <source>
        <strain evidence="3 4">M1803</strain>
    </source>
</reference>
<feature type="signal peptide" evidence="2">
    <location>
        <begin position="1"/>
        <end position="22"/>
    </location>
</feature>
<sequence>MIKSKLGLAVACALLSMGVTSATFGQEQPQPGQPGQGQPGQPGQRGGRGNFDPAAFREQMNQRTRERLGASEEEWKVLQPRIEKVQTAQRNYSSSGRGGFGGGPGGPPGGPGGRTRGGDAQPAGATTPAESPVAKAAAELRAVTENKEAAAADVKAKLDAYRAAKAKAKEELALAQKELTELLTPKQEAVMVSMGMLD</sequence>
<feature type="compositionally biased region" description="Gly residues" evidence="1">
    <location>
        <begin position="34"/>
        <end position="49"/>
    </location>
</feature>
<dbReference type="Proteomes" id="UP000593765">
    <property type="component" value="Chromosome"/>
</dbReference>
<organism evidence="3 4">
    <name type="scientific">Humisphaera borealis</name>
    <dbReference type="NCBI Taxonomy" id="2807512"/>
    <lineage>
        <taxon>Bacteria</taxon>
        <taxon>Pseudomonadati</taxon>
        <taxon>Planctomycetota</taxon>
        <taxon>Phycisphaerae</taxon>
        <taxon>Tepidisphaerales</taxon>
        <taxon>Tepidisphaeraceae</taxon>
        <taxon>Humisphaera</taxon>
    </lineage>
</organism>
<evidence type="ECO:0000256" key="1">
    <source>
        <dbReference type="SAM" id="MobiDB-lite"/>
    </source>
</evidence>
<evidence type="ECO:0000313" key="4">
    <source>
        <dbReference type="Proteomes" id="UP000593765"/>
    </source>
</evidence>
<name>A0A7M2WWH4_9BACT</name>
<evidence type="ECO:0000313" key="3">
    <source>
        <dbReference type="EMBL" id="QOV89191.1"/>
    </source>
</evidence>
<dbReference type="AlphaFoldDB" id="A0A7M2WWH4"/>
<protein>
    <recommendedName>
        <fullName evidence="5">Periplasmic heavy metal sensor</fullName>
    </recommendedName>
</protein>
<feature type="chain" id="PRO_5033994980" description="Periplasmic heavy metal sensor" evidence="2">
    <location>
        <begin position="23"/>
        <end position="198"/>
    </location>
</feature>
<evidence type="ECO:0008006" key="5">
    <source>
        <dbReference type="Google" id="ProtNLM"/>
    </source>
</evidence>
<keyword evidence="2" id="KW-0732">Signal</keyword>
<feature type="region of interest" description="Disordered" evidence="1">
    <location>
        <begin position="86"/>
        <end position="139"/>
    </location>
</feature>
<keyword evidence="4" id="KW-1185">Reference proteome</keyword>
<feature type="compositionally biased region" description="Polar residues" evidence="1">
    <location>
        <begin position="86"/>
        <end position="95"/>
    </location>
</feature>
<feature type="compositionally biased region" description="Basic and acidic residues" evidence="1">
    <location>
        <begin position="63"/>
        <end position="73"/>
    </location>
</feature>
<feature type="region of interest" description="Disordered" evidence="1">
    <location>
        <begin position="23"/>
        <end position="73"/>
    </location>
</feature>
<evidence type="ECO:0000256" key="2">
    <source>
        <dbReference type="SAM" id="SignalP"/>
    </source>
</evidence>
<proteinExistence type="predicted"/>
<gene>
    <name evidence="3" type="ORF">IPV69_23745</name>
</gene>